<evidence type="ECO:0000256" key="5">
    <source>
        <dbReference type="SAM" id="MobiDB-lite"/>
    </source>
</evidence>
<evidence type="ECO:0000256" key="2">
    <source>
        <dbReference type="ARBA" id="ARBA00006966"/>
    </source>
</evidence>
<accession>A0AB33IEX1</accession>
<comment type="cofactor">
    <cofactor evidence="1">
        <name>pyridoxal 5'-phosphate</name>
        <dbReference type="ChEBI" id="CHEBI:597326"/>
    </cofactor>
</comment>
<evidence type="ECO:0000256" key="4">
    <source>
        <dbReference type="ARBA" id="ARBA00022898"/>
    </source>
</evidence>
<feature type="domain" description="Aromatic amino acid beta-eliminating lyase/threonine aldolase" evidence="6">
    <location>
        <begin position="28"/>
        <end position="317"/>
    </location>
</feature>
<dbReference type="SUPFAM" id="SSF53383">
    <property type="entry name" value="PLP-dependent transferases"/>
    <property type="match status" value="1"/>
</dbReference>
<protein>
    <submittedName>
        <fullName evidence="7">L-threonine aldolase</fullName>
    </submittedName>
</protein>
<organism evidence="7 8">
    <name type="scientific">Acetobacter aceti NBRC 14818</name>
    <dbReference type="NCBI Taxonomy" id="887700"/>
    <lineage>
        <taxon>Bacteria</taxon>
        <taxon>Pseudomonadati</taxon>
        <taxon>Pseudomonadota</taxon>
        <taxon>Alphaproteobacteria</taxon>
        <taxon>Acetobacterales</taxon>
        <taxon>Acetobacteraceae</taxon>
        <taxon>Acetobacter</taxon>
        <taxon>Acetobacter subgen. Acetobacter</taxon>
    </lineage>
</organism>
<evidence type="ECO:0000256" key="1">
    <source>
        <dbReference type="ARBA" id="ARBA00001933"/>
    </source>
</evidence>
<comment type="similarity">
    <text evidence="2">Belongs to the threonine aldolase family.</text>
</comment>
<keyword evidence="4" id="KW-0663">Pyridoxal phosphate</keyword>
<keyword evidence="8" id="KW-1185">Reference proteome</keyword>
<dbReference type="GO" id="GO:0016829">
    <property type="term" value="F:lyase activity"/>
    <property type="evidence" value="ECO:0007669"/>
    <property type="project" value="InterPro"/>
</dbReference>
<comment type="subunit">
    <text evidence="3">Homotetramer.</text>
</comment>
<dbReference type="GO" id="GO:0006520">
    <property type="term" value="P:amino acid metabolic process"/>
    <property type="evidence" value="ECO:0007669"/>
    <property type="project" value="InterPro"/>
</dbReference>
<dbReference type="PANTHER" id="PTHR48097:SF5">
    <property type="entry name" value="LOW SPECIFICITY L-THREONINE ALDOLASE"/>
    <property type="match status" value="1"/>
</dbReference>
<dbReference type="Gene3D" id="3.90.1150.10">
    <property type="entry name" value="Aspartate Aminotransferase, domain 1"/>
    <property type="match status" value="1"/>
</dbReference>
<evidence type="ECO:0000313" key="8">
    <source>
        <dbReference type="Proteomes" id="UP000516424"/>
    </source>
</evidence>
<dbReference type="Pfam" id="PF01212">
    <property type="entry name" value="Beta_elim_lyase"/>
    <property type="match status" value="1"/>
</dbReference>
<gene>
    <name evidence="7" type="ORF">EMQ_2037</name>
</gene>
<dbReference type="Gene3D" id="3.40.640.10">
    <property type="entry name" value="Type I PLP-dependent aspartate aminotransferase-like (Major domain)"/>
    <property type="match status" value="1"/>
</dbReference>
<dbReference type="InterPro" id="IPR015421">
    <property type="entry name" value="PyrdxlP-dep_Trfase_major"/>
</dbReference>
<dbReference type="InterPro" id="IPR015424">
    <property type="entry name" value="PyrdxlP-dep_Trfase"/>
</dbReference>
<evidence type="ECO:0000313" key="7">
    <source>
        <dbReference type="EMBL" id="BCK76431.1"/>
    </source>
</evidence>
<sequence length="373" mass="39793">MEQAAQTPPLSDTLPDDDTGSQRIRTNFMSDNVGPVCPEILAAIAAANTGDAPAHGDDAWTARLEASVSEVFEAEARVFPVATGTAANGLALAALTPPWGAILCDESSHIFRRECGAPEFFTSGAKLCPIPSAEGRMHTGLLSRTIADLQAGGRRLSRPTALSLSLSQATEWGTVYTIEQLVELTSLAHDAGMGVHMDGARFGNALAHLGCAPADATWRAGVDILSLGATKSGALAAEMVVIFNTTLAEDMERRIKRAGHLWSKQRFISAQILAWLENDLWLHNARQANEMAGRLARGLLRHPGATLPFDTQANEVFAIMPELLVQGLEAAGYIFLRRTAPPGVEGTLVRFVMSYDTQPADIDALLEALASIE</sequence>
<dbReference type="RefSeq" id="WP_010669004.1">
    <property type="nucleotide sequence ID" value="NZ_AP023410.1"/>
</dbReference>
<dbReference type="Proteomes" id="UP000516424">
    <property type="component" value="Chromosome"/>
</dbReference>
<dbReference type="AlphaFoldDB" id="A0AB33IEX1"/>
<evidence type="ECO:0000256" key="3">
    <source>
        <dbReference type="ARBA" id="ARBA00011881"/>
    </source>
</evidence>
<proteinExistence type="inferred from homology"/>
<dbReference type="InterPro" id="IPR001597">
    <property type="entry name" value="ArAA_b-elim_lyase/Thr_aldolase"/>
</dbReference>
<dbReference type="EMBL" id="AP023410">
    <property type="protein sequence ID" value="BCK76431.1"/>
    <property type="molecule type" value="Genomic_DNA"/>
</dbReference>
<name>A0AB33IEX1_ACEAC</name>
<dbReference type="InterPro" id="IPR015422">
    <property type="entry name" value="PyrdxlP-dep_Trfase_small"/>
</dbReference>
<evidence type="ECO:0000259" key="6">
    <source>
        <dbReference type="Pfam" id="PF01212"/>
    </source>
</evidence>
<dbReference type="PANTHER" id="PTHR48097">
    <property type="entry name" value="L-THREONINE ALDOLASE-RELATED"/>
    <property type="match status" value="1"/>
</dbReference>
<reference evidence="7 8" key="1">
    <citation type="journal article" date="2011" name="Microbiology">
        <title>Transcriptome response to different carbon sources in Acetobacter aceti.</title>
        <authorList>
            <person name="Sakurai K."/>
            <person name="Arai H."/>
            <person name="Ishii M."/>
            <person name="Igarashi Y."/>
        </authorList>
    </citation>
    <scope>NUCLEOTIDE SEQUENCE [LARGE SCALE GENOMIC DNA]</scope>
    <source>
        <strain evidence="7 8">NBRC 14818</strain>
    </source>
</reference>
<feature type="region of interest" description="Disordered" evidence="5">
    <location>
        <begin position="1"/>
        <end position="25"/>
    </location>
</feature>